<evidence type="ECO:0000313" key="2">
    <source>
        <dbReference type="Proteomes" id="UP000290289"/>
    </source>
</evidence>
<proteinExistence type="predicted"/>
<dbReference type="Proteomes" id="UP000290289">
    <property type="component" value="Chromosome 14"/>
</dbReference>
<evidence type="ECO:0000313" key="1">
    <source>
        <dbReference type="EMBL" id="RXH77118.1"/>
    </source>
</evidence>
<comment type="caution">
    <text evidence="1">The sequence shown here is derived from an EMBL/GenBank/DDBJ whole genome shotgun (WGS) entry which is preliminary data.</text>
</comment>
<organism evidence="1 2">
    <name type="scientific">Malus domestica</name>
    <name type="common">Apple</name>
    <name type="synonym">Pyrus malus</name>
    <dbReference type="NCBI Taxonomy" id="3750"/>
    <lineage>
        <taxon>Eukaryota</taxon>
        <taxon>Viridiplantae</taxon>
        <taxon>Streptophyta</taxon>
        <taxon>Embryophyta</taxon>
        <taxon>Tracheophyta</taxon>
        <taxon>Spermatophyta</taxon>
        <taxon>Magnoliopsida</taxon>
        <taxon>eudicotyledons</taxon>
        <taxon>Gunneridae</taxon>
        <taxon>Pentapetalae</taxon>
        <taxon>rosids</taxon>
        <taxon>fabids</taxon>
        <taxon>Rosales</taxon>
        <taxon>Rosaceae</taxon>
        <taxon>Amygdaloideae</taxon>
        <taxon>Maleae</taxon>
        <taxon>Malus</taxon>
    </lineage>
</organism>
<dbReference type="STRING" id="3750.A0A498HZT9"/>
<protein>
    <submittedName>
        <fullName evidence="1">Uncharacterized protein</fullName>
    </submittedName>
</protein>
<sequence length="82" mass="9186">MSNHRSRLVVCASARTAFEVDQAPTSATSSNLLPFRVGYGFDRHRLEPRYPLIIDDIDLLMTEVGMRIPTGLWASGYHAYSS</sequence>
<dbReference type="EMBL" id="RDQH01000340">
    <property type="protein sequence ID" value="RXH77118.1"/>
    <property type="molecule type" value="Genomic_DNA"/>
</dbReference>
<gene>
    <name evidence="1" type="ORF">DVH24_020006</name>
</gene>
<keyword evidence="2" id="KW-1185">Reference proteome</keyword>
<dbReference type="AlphaFoldDB" id="A0A498HZT9"/>
<accession>A0A498HZT9</accession>
<name>A0A498HZT9_MALDO</name>
<reference evidence="1 2" key="1">
    <citation type="submission" date="2018-10" db="EMBL/GenBank/DDBJ databases">
        <title>A high-quality apple genome assembly.</title>
        <authorList>
            <person name="Hu J."/>
        </authorList>
    </citation>
    <scope>NUCLEOTIDE SEQUENCE [LARGE SCALE GENOMIC DNA]</scope>
    <source>
        <strain evidence="2">cv. HFTH1</strain>
        <tissue evidence="1">Young leaf</tissue>
    </source>
</reference>